<organism evidence="10 11">
    <name type="scientific">Sanguibacter keddieii (strain ATCC 51767 / DSM 10542 / NCFB 3025 / ST-74)</name>
    <dbReference type="NCBI Taxonomy" id="446469"/>
    <lineage>
        <taxon>Bacteria</taxon>
        <taxon>Bacillati</taxon>
        <taxon>Actinomycetota</taxon>
        <taxon>Actinomycetes</taxon>
        <taxon>Micrococcales</taxon>
        <taxon>Sanguibacteraceae</taxon>
        <taxon>Sanguibacter</taxon>
    </lineage>
</organism>
<evidence type="ECO:0000256" key="2">
    <source>
        <dbReference type="ARBA" id="ARBA00005336"/>
    </source>
</evidence>
<accession>D1BJ03</accession>
<evidence type="ECO:0000256" key="3">
    <source>
        <dbReference type="ARBA" id="ARBA00012744"/>
    </source>
</evidence>
<dbReference type="PANTHER" id="PTHR30620">
    <property type="entry name" value="PERIPLASMIC BETA-GLUCOSIDASE-RELATED"/>
    <property type="match status" value="1"/>
</dbReference>
<dbReference type="GO" id="GO:0008422">
    <property type="term" value="F:beta-glucosidase activity"/>
    <property type="evidence" value="ECO:0007669"/>
    <property type="project" value="UniProtKB-EC"/>
</dbReference>
<feature type="chain" id="PRO_5003021114" description="beta-glucosidase" evidence="7">
    <location>
        <begin position="37"/>
        <end position="804"/>
    </location>
</feature>
<feature type="domain" description="Glycoside hydrolase family 3 N-terminal" evidence="8">
    <location>
        <begin position="182"/>
        <end position="409"/>
    </location>
</feature>
<dbReference type="OrthoDB" id="3187421at2"/>
<dbReference type="CAZy" id="GH3">
    <property type="family name" value="Glycoside Hydrolase Family 3"/>
</dbReference>
<dbReference type="InterPro" id="IPR017853">
    <property type="entry name" value="GH"/>
</dbReference>
<dbReference type="Pfam" id="PF00933">
    <property type="entry name" value="Glyco_hydro_3"/>
    <property type="match status" value="1"/>
</dbReference>
<dbReference type="PROSITE" id="PS51257">
    <property type="entry name" value="PROKAR_LIPOPROTEIN"/>
    <property type="match status" value="1"/>
</dbReference>
<dbReference type="PANTHER" id="PTHR30620:SF16">
    <property type="entry name" value="LYSOSOMAL BETA GLUCOSIDASE"/>
    <property type="match status" value="1"/>
</dbReference>
<dbReference type="InterPro" id="IPR036881">
    <property type="entry name" value="Glyco_hydro_3_C_sf"/>
</dbReference>
<dbReference type="EMBL" id="CP001819">
    <property type="protein sequence ID" value="ACZ20195.1"/>
    <property type="molecule type" value="Genomic_DNA"/>
</dbReference>
<dbReference type="STRING" id="446469.Sked_02260"/>
<reference evidence="10 11" key="1">
    <citation type="journal article" date="2009" name="Stand. Genomic Sci.">
        <title>Complete genome sequence of Sanguibacter keddieii type strain (ST-74).</title>
        <authorList>
            <person name="Ivanova N."/>
            <person name="Sikorski J."/>
            <person name="Sims D."/>
            <person name="Brettin T."/>
            <person name="Detter J.C."/>
            <person name="Han C."/>
            <person name="Lapidus A."/>
            <person name="Copeland A."/>
            <person name="Glavina Del Rio T."/>
            <person name="Nolan M."/>
            <person name="Chen F."/>
            <person name="Lucas S."/>
            <person name="Tice H."/>
            <person name="Cheng J.F."/>
            <person name="Bruce D."/>
            <person name="Goodwin L."/>
            <person name="Pitluck S."/>
            <person name="Pati A."/>
            <person name="Mavromatis K."/>
            <person name="Chen A."/>
            <person name="Palaniappan K."/>
            <person name="D'haeseleer P."/>
            <person name="Chain P."/>
            <person name="Bristow J."/>
            <person name="Eisen J.A."/>
            <person name="Markowitz V."/>
            <person name="Hugenholtz P."/>
            <person name="Goker M."/>
            <person name="Pukall R."/>
            <person name="Klenk H.P."/>
            <person name="Kyrpides N.C."/>
        </authorList>
    </citation>
    <scope>NUCLEOTIDE SEQUENCE [LARGE SCALE GENOMIC DNA]</scope>
    <source>
        <strain evidence="11">ATCC 51767 / DSM 10542 / NCFB 3025 / ST-74</strain>
    </source>
</reference>
<comment type="catalytic activity">
    <reaction evidence="1">
        <text>Hydrolysis of terminal, non-reducing beta-D-glucosyl residues with release of beta-D-glucose.</text>
        <dbReference type="EC" id="3.2.1.21"/>
    </reaction>
</comment>
<dbReference type="InterPro" id="IPR002772">
    <property type="entry name" value="Glyco_hydro_3_C"/>
</dbReference>
<evidence type="ECO:0000256" key="6">
    <source>
        <dbReference type="ARBA" id="ARBA00023295"/>
    </source>
</evidence>
<proteinExistence type="inferred from homology"/>
<keyword evidence="6" id="KW-0326">Glycosidase</keyword>
<evidence type="ECO:0000313" key="10">
    <source>
        <dbReference type="EMBL" id="ACZ20195.1"/>
    </source>
</evidence>
<dbReference type="KEGG" id="ske:Sked_02260"/>
<dbReference type="EC" id="3.2.1.21" evidence="3"/>
<evidence type="ECO:0000256" key="5">
    <source>
        <dbReference type="ARBA" id="ARBA00022801"/>
    </source>
</evidence>
<dbReference type="Gene3D" id="3.20.20.300">
    <property type="entry name" value="Glycoside hydrolase, family 3, N-terminal domain"/>
    <property type="match status" value="1"/>
</dbReference>
<protein>
    <recommendedName>
        <fullName evidence="3">beta-glucosidase</fullName>
        <ecNumber evidence="3">3.2.1.21</ecNumber>
    </recommendedName>
</protein>
<evidence type="ECO:0000256" key="4">
    <source>
        <dbReference type="ARBA" id="ARBA00022729"/>
    </source>
</evidence>
<evidence type="ECO:0000256" key="7">
    <source>
        <dbReference type="SAM" id="SignalP"/>
    </source>
</evidence>
<evidence type="ECO:0000256" key="1">
    <source>
        <dbReference type="ARBA" id="ARBA00000448"/>
    </source>
</evidence>
<dbReference type="eggNOG" id="COG1472">
    <property type="taxonomic scope" value="Bacteria"/>
</dbReference>
<dbReference type="HOGENOM" id="CLU_004542_8_0_11"/>
<keyword evidence="11" id="KW-1185">Reference proteome</keyword>
<dbReference type="Pfam" id="PF01915">
    <property type="entry name" value="Glyco_hydro_3_C"/>
    <property type="match status" value="1"/>
</dbReference>
<evidence type="ECO:0000259" key="8">
    <source>
        <dbReference type="Pfam" id="PF00933"/>
    </source>
</evidence>
<dbReference type="InterPro" id="IPR051915">
    <property type="entry name" value="Cellulose_Degrad_GH3"/>
</dbReference>
<keyword evidence="5" id="KW-0378">Hydrolase</keyword>
<dbReference type="Gene3D" id="3.40.50.1700">
    <property type="entry name" value="Glycoside hydrolase family 3 C-terminal domain"/>
    <property type="match status" value="1"/>
</dbReference>
<sequence>MKTTTTTPRRHRTTTGIKGAAALTGLAMLAIAGCSADTPAEGSGASATEGSSAFTTREVTDGKTTFTVVTNPGDGPTLSYGADSRIELITEEVDGQTLAFKDMNGSGELDVWEDWREDDSVRAAALAEELSIEQIAGLMLFSSHERSPADGITDAQKTYMEESRLRNVLNAGPNDTEANVTWTNQLQAHAESLVTDDEPYVPVNFSSDPRSTAESGGSYNATGDISRWPSNLGFASTFDPAHVSAFAEMSSAEYRALGITTALSPQIDLATEPRWLRVDGTFGENVELTSEMAAALVDGLQSSPGTDGWGEESVAAMIKHWAGDGPGEGGRESHTSVGKYGVYPGDNFDAHTEAFLGAIDSAAVMTAYSIALDGDGEPLFGERVGSAYDSARTGLLREDFDGVVVTDWGVTAGGSTDPDALIGTSWGADDLTVAERHYAILKNDVDMFGGNNAVEPVLEAYDMWQADFEAGTNDVDADTRFRESGTRILTMLFQPGLYENAFLDLEESEATLASEDKVAAGYAAQLASAVMLKNDGETVSASDAESWKDKTVYIPRSYDTGFDSTFGPGEYTEGPGLDVETAEQYFAAVVTDEAVEDADGVVTGYTAPDLSDVDLVLVGMSSPNNGSNFSSAGQDAETGAWYPLSLQYRPYTADGENVRQVSISGDILEDGTQENRSYFGATSRIANESALDAFERAVSAVEASGKDIPVVTVLKAKNPTVPTEFEAASDAILVGFGISDQALIEVALGLHEPQGRLPIGFPASMDAVEAQLEDVGEDTEPYVDSAGNAYSFGFGLDYSGTITD</sequence>
<feature type="domain" description="Glycoside hydrolase family 3 C-terminal" evidence="9">
    <location>
        <begin position="695"/>
        <end position="798"/>
    </location>
</feature>
<dbReference type="GO" id="GO:0009251">
    <property type="term" value="P:glucan catabolic process"/>
    <property type="evidence" value="ECO:0007669"/>
    <property type="project" value="TreeGrafter"/>
</dbReference>
<evidence type="ECO:0000313" key="11">
    <source>
        <dbReference type="Proteomes" id="UP000000322"/>
    </source>
</evidence>
<dbReference type="InterPro" id="IPR036962">
    <property type="entry name" value="Glyco_hydro_3_N_sf"/>
</dbReference>
<gene>
    <name evidence="10" type="ordered locus">Sked_02260</name>
</gene>
<dbReference type="SUPFAM" id="SSF52279">
    <property type="entry name" value="Beta-D-glucan exohydrolase, C-terminal domain"/>
    <property type="match status" value="1"/>
</dbReference>
<dbReference type="SUPFAM" id="SSF51445">
    <property type="entry name" value="(Trans)glycosidases"/>
    <property type="match status" value="1"/>
</dbReference>
<comment type="similarity">
    <text evidence="2">Belongs to the glycosyl hydrolase 3 family.</text>
</comment>
<dbReference type="RefSeq" id="WP_012865264.1">
    <property type="nucleotide sequence ID" value="NC_013521.1"/>
</dbReference>
<name>D1BJ03_SANKS</name>
<dbReference type="InterPro" id="IPR001764">
    <property type="entry name" value="Glyco_hydro_3_N"/>
</dbReference>
<evidence type="ECO:0000259" key="9">
    <source>
        <dbReference type="Pfam" id="PF01915"/>
    </source>
</evidence>
<dbReference type="AlphaFoldDB" id="D1BJ03"/>
<keyword evidence="4 7" id="KW-0732">Signal</keyword>
<feature type="signal peptide" evidence="7">
    <location>
        <begin position="1"/>
        <end position="36"/>
    </location>
</feature>
<dbReference type="Proteomes" id="UP000000322">
    <property type="component" value="Chromosome"/>
</dbReference>